<feature type="signal peptide" evidence="2">
    <location>
        <begin position="1"/>
        <end position="24"/>
    </location>
</feature>
<dbReference type="InterPro" id="IPR011050">
    <property type="entry name" value="Pectin_lyase_fold/virulence"/>
</dbReference>
<evidence type="ECO:0000256" key="1">
    <source>
        <dbReference type="SAM" id="MobiDB-lite"/>
    </source>
</evidence>
<feature type="compositionally biased region" description="Polar residues" evidence="1">
    <location>
        <begin position="788"/>
        <end position="798"/>
    </location>
</feature>
<dbReference type="EMBL" id="DACSEA010000034">
    <property type="protein sequence ID" value="HAT1608449.1"/>
    <property type="molecule type" value="Genomic_DNA"/>
</dbReference>
<feature type="region of interest" description="Disordered" evidence="1">
    <location>
        <begin position="788"/>
        <end position="811"/>
    </location>
</feature>
<reference evidence="3" key="2">
    <citation type="submission" date="2020-11" db="EMBL/GenBank/DDBJ databases">
        <authorList>
            <consortium name="NCBI Pathogen Detection Project"/>
        </authorList>
    </citation>
    <scope>NUCLEOTIDE SEQUENCE</scope>
    <source>
        <strain evidence="3">MISC063</strain>
    </source>
</reference>
<evidence type="ECO:0000256" key="2">
    <source>
        <dbReference type="SAM" id="SignalP"/>
    </source>
</evidence>
<dbReference type="Proteomes" id="UP000864422">
    <property type="component" value="Unassembled WGS sequence"/>
</dbReference>
<keyword evidence="2" id="KW-0732">Signal</keyword>
<proteinExistence type="predicted"/>
<protein>
    <recommendedName>
        <fullName evidence="5">Right handed beta helix domain-containing protein</fullName>
    </recommendedName>
</protein>
<name>A0AAN5L3K6_RAOPL</name>
<comment type="caution">
    <text evidence="3">The sequence shown here is derived from an EMBL/GenBank/DDBJ whole genome shotgun (WGS) entry which is preliminary data.</text>
</comment>
<evidence type="ECO:0008006" key="5">
    <source>
        <dbReference type="Google" id="ProtNLM"/>
    </source>
</evidence>
<dbReference type="SUPFAM" id="SSF51126">
    <property type="entry name" value="Pectin lyase-like"/>
    <property type="match status" value="1"/>
</dbReference>
<gene>
    <name evidence="3" type="ORF">I8Y23_004832</name>
</gene>
<accession>A0AAN5L3K6</accession>
<reference evidence="3" key="1">
    <citation type="journal article" date="2018" name="Genome Biol.">
        <title>SKESA: strategic k-mer extension for scrupulous assemblies.</title>
        <authorList>
            <person name="Souvorov A."/>
            <person name="Agarwala R."/>
            <person name="Lipman D.J."/>
        </authorList>
    </citation>
    <scope>NUCLEOTIDE SEQUENCE</scope>
    <source>
        <strain evidence="3">MISC063</strain>
    </source>
</reference>
<sequence length="811" mass="89328">MKRRDLIKLMLAAIYFNTSFKVFASGDITDENNNVDKDKPQKSDLVVVDFISDMIKLDNVSNGQNIAVRNHSSALLYDTPAVFTVITNDKFVKENAGTCFSGESGVKFIRKSSSPLEVNWFGVTEKDIKIKDLVSESDKEILRIIKSVTGKECADEDYFNNLALAAAFKACGDGQQVVLGNNKKYLINKPVDCYSCLNIDFQNSTLIVDADMPAGSYVLSIGKQLFSVKGEGLYLEQGSARLSLPESVKKVNFKPGDLISLKSTDVRNGEQYKNIRPYHHGMRAVIKEVGDSYLIFDRSAYSSFKISEIIVHKGSNSTSLLNANIDLQASKMVMPPLSGVKLTGTNININNVKVLGNEFCGAGLLVLGCKSRVVNTFVSGFCNVQGLPLPGRVGYGIYVDCSDTRVEQSHFESNKHHVTCASRDFVMSDITVTDCTATTSEKDIHNDVNASFDLHSNVIGKIEFHNLKITTKGPAFNIRNGQAIITDCVISSSRYNKNTPALINVFEYKNVSDISFERNRIYCGENIRLFHFGEMSKIENISIINNSGNVAGIFDADIMGCDINSINITGNRFNKMKFLLNFNSKNKKSNIKQIKLGNNVFIQSANSKNSNGIMINLASNSQESFNIGNFTISDSNFFVKKHAISIFNVSISNGLEIVKTKMRSYQGVGAISLHSSYVNSFAINDLISNSTLSIPVADSDNRGVKKFELSNSEIASVEFDLSDVGQKNAKINAKINGNRLGSDSTSPIQFKAGQVKILEEFSVSNNEFITNRGLPIFSPQGIINNSPFKGNRLSTSVGEKTERRSLTNWSR</sequence>
<organism evidence="3 4">
    <name type="scientific">Raoultella planticola</name>
    <name type="common">Klebsiella planticola</name>
    <dbReference type="NCBI Taxonomy" id="575"/>
    <lineage>
        <taxon>Bacteria</taxon>
        <taxon>Pseudomonadati</taxon>
        <taxon>Pseudomonadota</taxon>
        <taxon>Gammaproteobacteria</taxon>
        <taxon>Enterobacterales</taxon>
        <taxon>Enterobacteriaceae</taxon>
        <taxon>Klebsiella/Raoultella group</taxon>
        <taxon>Raoultella</taxon>
    </lineage>
</organism>
<evidence type="ECO:0000313" key="4">
    <source>
        <dbReference type="Proteomes" id="UP000864422"/>
    </source>
</evidence>
<dbReference type="AlphaFoldDB" id="A0AAN5L3K6"/>
<feature type="chain" id="PRO_5042969062" description="Right handed beta helix domain-containing protein" evidence="2">
    <location>
        <begin position="25"/>
        <end position="811"/>
    </location>
</feature>
<evidence type="ECO:0000313" key="3">
    <source>
        <dbReference type="EMBL" id="HAT1608449.1"/>
    </source>
</evidence>